<keyword evidence="3" id="KW-0479">Metal-binding</keyword>
<evidence type="ECO:0000313" key="6">
    <source>
        <dbReference type="EMBL" id="QGW29130.1"/>
    </source>
</evidence>
<dbReference type="GO" id="GO:0016791">
    <property type="term" value="F:phosphatase activity"/>
    <property type="evidence" value="ECO:0007669"/>
    <property type="project" value="InterPro"/>
</dbReference>
<evidence type="ECO:0000313" key="7">
    <source>
        <dbReference type="Proteomes" id="UP000426027"/>
    </source>
</evidence>
<organism evidence="6 7">
    <name type="scientific">Phnomibacter ginsenosidimutans</name>
    <dbReference type="NCBI Taxonomy" id="2676868"/>
    <lineage>
        <taxon>Bacteria</taxon>
        <taxon>Pseudomonadati</taxon>
        <taxon>Bacteroidota</taxon>
        <taxon>Chitinophagia</taxon>
        <taxon>Chitinophagales</taxon>
        <taxon>Chitinophagaceae</taxon>
        <taxon>Phnomibacter</taxon>
    </lineage>
</organism>
<dbReference type="Proteomes" id="UP000426027">
    <property type="component" value="Chromosome"/>
</dbReference>
<dbReference type="InterPro" id="IPR013954">
    <property type="entry name" value="PNK3P"/>
</dbReference>
<sequence>MPDSSHSVIFLAGGAGTRLQSVTGSTPKCLAPVDGQPFLYHLLQRLLAQGFQHFVLALGVGASEVEEAAAAWQQYHPHIRIDFSIETTPLGTGGAVLQALSLCKSDDVLILNADSYLDCSFADALHKHQQYKAVATVLLSHMQHADRYGLVQVDAQHRIVQFHENEAHSNGLINAGAYWLNRQLFDVSAFPASCSWEKIIMPHLLVQAQLYGVATTGYFIDIGIPEDYAKAQTDFAHSFPMLQPDKSWTLFLDRDGVINIEKVKDYIHHWDEFQFYPDAVKAIAVFSKIFSRIIIVTNQKGVGKGVTLQENLDEIHQRMTAAIETAGGRIDAIYYCPDTDDKSPNRKPNPGMAFQAKANFPEIDFSRSIMVGNNTSDLYFARNAGMQAVFLRSTQPDLQLPPALADMESPSLSHLAQVWQRQPIG</sequence>
<dbReference type="InterPro" id="IPR023214">
    <property type="entry name" value="HAD_sf"/>
</dbReference>
<proteinExistence type="predicted"/>
<dbReference type="InterPro" id="IPR006543">
    <property type="entry name" value="Histidinol-phos"/>
</dbReference>
<keyword evidence="2" id="KW-0963">Cytoplasm</keyword>
<dbReference type="SUPFAM" id="SSF53448">
    <property type="entry name" value="Nucleotide-diphospho-sugar transferases"/>
    <property type="match status" value="1"/>
</dbReference>
<dbReference type="InterPro" id="IPR029044">
    <property type="entry name" value="Nucleotide-diphossugar_trans"/>
</dbReference>
<dbReference type="InterPro" id="IPR006549">
    <property type="entry name" value="HAD-SF_hydro_IIIA"/>
</dbReference>
<dbReference type="Pfam" id="PF08645">
    <property type="entry name" value="PNK3P"/>
    <property type="match status" value="1"/>
</dbReference>
<dbReference type="Pfam" id="PF00483">
    <property type="entry name" value="NTP_transferase"/>
    <property type="match status" value="1"/>
</dbReference>
<keyword evidence="7" id="KW-1185">Reference proteome</keyword>
<dbReference type="NCBIfam" id="TIGR01662">
    <property type="entry name" value="HAD-SF-IIIA"/>
    <property type="match status" value="1"/>
</dbReference>
<dbReference type="Gene3D" id="3.90.550.10">
    <property type="entry name" value="Spore Coat Polysaccharide Biosynthesis Protein SpsA, Chain A"/>
    <property type="match status" value="1"/>
</dbReference>
<dbReference type="InterPro" id="IPR005835">
    <property type="entry name" value="NTP_transferase_dom"/>
</dbReference>
<comment type="cofactor">
    <cofactor evidence="1">
        <name>Mg(2+)</name>
        <dbReference type="ChEBI" id="CHEBI:18420"/>
    </cofactor>
</comment>
<dbReference type="Gene3D" id="3.40.50.1000">
    <property type="entry name" value="HAD superfamily/HAD-like"/>
    <property type="match status" value="1"/>
</dbReference>
<gene>
    <name evidence="6" type="ORF">GLV81_14345</name>
</gene>
<accession>A0A6I6GFC0</accession>
<dbReference type="PANTHER" id="PTHR22572">
    <property type="entry name" value="SUGAR-1-PHOSPHATE GUANYL TRANSFERASE"/>
    <property type="match status" value="1"/>
</dbReference>
<keyword evidence="4 6" id="KW-0378">Hydrolase</keyword>
<feature type="domain" description="Nucleotidyl transferase" evidence="5">
    <location>
        <begin position="9"/>
        <end position="235"/>
    </location>
</feature>
<reference evidence="6 7" key="1">
    <citation type="submission" date="2019-11" db="EMBL/GenBank/DDBJ databases">
        <authorList>
            <person name="Im W.T."/>
        </authorList>
    </citation>
    <scope>NUCLEOTIDE SEQUENCE [LARGE SCALE GENOMIC DNA]</scope>
    <source>
        <strain evidence="6 7">SB-02</strain>
    </source>
</reference>
<dbReference type="InterPro" id="IPR036412">
    <property type="entry name" value="HAD-like_sf"/>
</dbReference>
<dbReference type="AlphaFoldDB" id="A0A6I6GFC0"/>
<dbReference type="RefSeq" id="WP_157479483.1">
    <property type="nucleotide sequence ID" value="NZ_CP046566.1"/>
</dbReference>
<evidence type="ECO:0000256" key="3">
    <source>
        <dbReference type="ARBA" id="ARBA00022723"/>
    </source>
</evidence>
<evidence type="ECO:0000256" key="4">
    <source>
        <dbReference type="ARBA" id="ARBA00022801"/>
    </source>
</evidence>
<name>A0A6I6GFC0_9BACT</name>
<dbReference type="NCBIfam" id="TIGR01656">
    <property type="entry name" value="Histidinol-ppas"/>
    <property type="match status" value="1"/>
</dbReference>
<evidence type="ECO:0000256" key="2">
    <source>
        <dbReference type="ARBA" id="ARBA00022490"/>
    </source>
</evidence>
<dbReference type="KEGG" id="fls:GLV81_14345"/>
<protein>
    <submittedName>
        <fullName evidence="6">HAD-IIIA family hydrolase</fullName>
    </submittedName>
</protein>
<dbReference type="EMBL" id="CP046566">
    <property type="protein sequence ID" value="QGW29130.1"/>
    <property type="molecule type" value="Genomic_DNA"/>
</dbReference>
<dbReference type="InterPro" id="IPR050486">
    <property type="entry name" value="Mannose-1P_guanyltransferase"/>
</dbReference>
<evidence type="ECO:0000259" key="5">
    <source>
        <dbReference type="Pfam" id="PF00483"/>
    </source>
</evidence>
<evidence type="ECO:0000256" key="1">
    <source>
        <dbReference type="ARBA" id="ARBA00001946"/>
    </source>
</evidence>
<dbReference type="GO" id="GO:0046872">
    <property type="term" value="F:metal ion binding"/>
    <property type="evidence" value="ECO:0007669"/>
    <property type="project" value="UniProtKB-KW"/>
</dbReference>
<dbReference type="SUPFAM" id="SSF56784">
    <property type="entry name" value="HAD-like"/>
    <property type="match status" value="1"/>
</dbReference>
<dbReference type="CDD" id="cd06915">
    <property type="entry name" value="NTP_transferase_WcbM_like"/>
    <property type="match status" value="1"/>
</dbReference>